<dbReference type="AlphaFoldDB" id="W7R035"/>
<comment type="caution">
    <text evidence="3">The sequence shown here is derived from an EMBL/GenBank/DDBJ whole genome shotgun (WGS) entry which is preliminary data.</text>
</comment>
<evidence type="ECO:0000313" key="4">
    <source>
        <dbReference type="Proteomes" id="UP000019276"/>
    </source>
</evidence>
<dbReference type="eggNOG" id="COG0654">
    <property type="taxonomic scope" value="Bacteria"/>
</dbReference>
<dbReference type="EMBL" id="ARZY01000007">
    <property type="protein sequence ID" value="EWH10975.1"/>
    <property type="molecule type" value="Genomic_DNA"/>
</dbReference>
<accession>W7R035</accession>
<dbReference type="InterPro" id="IPR033856">
    <property type="entry name" value="Trp_halogen"/>
</dbReference>
<keyword evidence="2" id="KW-0547">Nucleotide-binding</keyword>
<dbReference type="GO" id="GO:0004497">
    <property type="term" value="F:monooxygenase activity"/>
    <property type="evidence" value="ECO:0007669"/>
    <property type="project" value="InterPro"/>
</dbReference>
<evidence type="ECO:0000256" key="2">
    <source>
        <dbReference type="PIRSR" id="PIRSR011396-2"/>
    </source>
</evidence>
<dbReference type="PATRIC" id="fig|1328313.3.peg.1111"/>
<dbReference type="InterPro" id="IPR006905">
    <property type="entry name" value="Flavin_halogenase"/>
</dbReference>
<gene>
    <name evidence="3" type="ORF">DS2_05385</name>
</gene>
<organism evidence="3 4">
    <name type="scientific">Catenovulum agarivorans DS-2</name>
    <dbReference type="NCBI Taxonomy" id="1328313"/>
    <lineage>
        <taxon>Bacteria</taxon>
        <taxon>Pseudomonadati</taxon>
        <taxon>Pseudomonadota</taxon>
        <taxon>Gammaproteobacteria</taxon>
        <taxon>Alteromonadales</taxon>
        <taxon>Alteromonadaceae</taxon>
        <taxon>Catenovulum</taxon>
    </lineage>
</organism>
<feature type="binding site" evidence="2">
    <location>
        <begin position="12"/>
        <end position="15"/>
    </location>
    <ligand>
        <name>FAD</name>
        <dbReference type="ChEBI" id="CHEBI:57692"/>
    </ligand>
</feature>
<evidence type="ECO:0000256" key="1">
    <source>
        <dbReference type="PIRSR" id="PIRSR011396-1"/>
    </source>
</evidence>
<dbReference type="InterPro" id="IPR036188">
    <property type="entry name" value="FAD/NAD-bd_sf"/>
</dbReference>
<reference evidence="3 4" key="1">
    <citation type="journal article" date="2014" name="Genome Announc.">
        <title>Draft Genome Sequence of the Agar-Degrading Bacterium Catenovulum sp. Strain DS-2, Isolated from Intestines of Haliotis diversicolor.</title>
        <authorList>
            <person name="Shan D."/>
            <person name="Li X."/>
            <person name="Gu Z."/>
            <person name="Wei G."/>
            <person name="Gao Z."/>
            <person name="Shao Z."/>
        </authorList>
    </citation>
    <scope>NUCLEOTIDE SEQUENCE [LARGE SCALE GENOMIC DNA]</scope>
    <source>
        <strain evidence="3 4">DS-2</strain>
    </source>
</reference>
<keyword evidence="4" id="KW-1185">Reference proteome</keyword>
<dbReference type="PIRSF" id="PIRSF011396">
    <property type="entry name" value="Trp_halogenase"/>
    <property type="match status" value="1"/>
</dbReference>
<feature type="binding site" evidence="2">
    <location>
        <position position="188"/>
    </location>
    <ligand>
        <name>FAD</name>
        <dbReference type="ChEBI" id="CHEBI:57692"/>
    </ligand>
</feature>
<dbReference type="STRING" id="1328313.DS2_05385"/>
<keyword evidence="2" id="KW-0274">FAD</keyword>
<keyword evidence="2" id="KW-0285">Flavoprotein</keyword>
<dbReference type="Pfam" id="PF04820">
    <property type="entry name" value="Trp_halogenase"/>
    <property type="match status" value="1"/>
</dbReference>
<feature type="binding site" evidence="2">
    <location>
        <position position="342"/>
    </location>
    <ligand>
        <name>FAD</name>
        <dbReference type="ChEBI" id="CHEBI:57692"/>
    </ligand>
</feature>
<dbReference type="InterPro" id="IPR050816">
    <property type="entry name" value="Flavin-dep_Halogenase_NPB"/>
</dbReference>
<dbReference type="PANTHER" id="PTHR43747:SF4">
    <property type="entry name" value="FLAVIN-DEPENDENT TRYPTOPHAN HALOGENASE"/>
    <property type="match status" value="1"/>
</dbReference>
<feature type="binding site" evidence="2">
    <location>
        <position position="82"/>
    </location>
    <ligand>
        <name>7-chloro-L-tryptophan</name>
        <dbReference type="ChEBI" id="CHEBI:58713"/>
    </ligand>
</feature>
<protein>
    <submittedName>
        <fullName evidence="3">Tryptophan halogenase</fullName>
    </submittedName>
</protein>
<dbReference type="RefSeq" id="WP_035013653.1">
    <property type="nucleotide sequence ID" value="NZ_ARZY01000007.1"/>
</dbReference>
<sequence>MAIVKSITIVGGGSAGWLTAAIIAAAHKHRVETGSLKITLCESPNIPNIGVGEGTWPTMPNTLQQIGISESEFIQRCDVSFKQGSKFVGWGQDDGQGFYYNPFDLPHGFAEGLSVEYWHHNKLTDSLANVFSAQQSICELNKAPKLITHPEYAHALTYGYHLNAGAFVELLKEHSLNKLGVKHILANVEHVELATNGEISQLQLDNGATLSADLFIDCTGFKRLLIAQALQVDFSPLKSCLFADTALATQVDYASTNDPIKSYTQSTAQTAGWVWDIGLPSRRGVGHVFSSDFQTDDAAEQALVKYIQNTGGQPANCNIRKISFTAGHMKKFWHNNCVAVGLSAGFLEPLEASALVLIELSAAKIAEVLPATTEVMHIAENRFNQTFKYHWQTAVDFLKLHYLMSARTDEFWRENRNSETVSPHLQALLNLWKHSVPKMLDFPAKNELFHAASYQFVLYGHNYKSELLFELPEHEKAYVQQIIQHNKQRIAQLTSALPSNRELINNIKKYGLSRA</sequence>
<feature type="binding site" evidence="2">
    <location>
        <position position="351"/>
    </location>
    <ligand>
        <name>L-tryptophan</name>
        <dbReference type="ChEBI" id="CHEBI:57912"/>
    </ligand>
</feature>
<proteinExistence type="predicted"/>
<dbReference type="Gene3D" id="3.50.50.60">
    <property type="entry name" value="FAD/NAD(P)-binding domain"/>
    <property type="match status" value="1"/>
</dbReference>
<dbReference type="PANTHER" id="PTHR43747">
    <property type="entry name" value="FAD-BINDING PROTEIN"/>
    <property type="match status" value="1"/>
</dbReference>
<dbReference type="GO" id="GO:0000166">
    <property type="term" value="F:nucleotide binding"/>
    <property type="evidence" value="ECO:0007669"/>
    <property type="project" value="UniProtKB-KW"/>
</dbReference>
<dbReference type="Proteomes" id="UP000019276">
    <property type="component" value="Unassembled WGS sequence"/>
</dbReference>
<dbReference type="SUPFAM" id="SSF51905">
    <property type="entry name" value="FAD/NAD(P)-binding domain"/>
    <property type="match status" value="1"/>
</dbReference>
<name>W7R035_9ALTE</name>
<feature type="active site" evidence="1">
    <location>
        <position position="82"/>
    </location>
</feature>
<evidence type="ECO:0000313" key="3">
    <source>
        <dbReference type="EMBL" id="EWH10975.1"/>
    </source>
</evidence>